<dbReference type="Proteomes" id="UP000528734">
    <property type="component" value="Unassembled WGS sequence"/>
</dbReference>
<sequence length="70" mass="7575">MTTGIRWTRRIFPIFHGKQISLNAIDRSGFIPSLQANVTDSFSASAGHGRPSVSNILAIAEIASYLSRNG</sequence>
<gene>
    <name evidence="1" type="ORF">HCN50_02300</name>
</gene>
<dbReference type="EMBL" id="JAAVLW010000001">
    <property type="protein sequence ID" value="NOJ45087.1"/>
    <property type="molecule type" value="Genomic_DNA"/>
</dbReference>
<evidence type="ECO:0000313" key="1">
    <source>
        <dbReference type="EMBL" id="NOJ45087.1"/>
    </source>
</evidence>
<reference evidence="1 2" key="1">
    <citation type="submission" date="2020-03" db="EMBL/GenBank/DDBJ databases">
        <title>Bradyrhizobium diversity isolated from nodules of Muelleranthus trifoliolatus.</title>
        <authorList>
            <person name="Klepa M."/>
            <person name="Helene L."/>
            <person name="Hungria M."/>
        </authorList>
    </citation>
    <scope>NUCLEOTIDE SEQUENCE [LARGE SCALE GENOMIC DNA]</scope>
    <source>
        <strain evidence="1 2">WSM 1744</strain>
    </source>
</reference>
<keyword evidence="2" id="KW-1185">Reference proteome</keyword>
<evidence type="ECO:0000313" key="2">
    <source>
        <dbReference type="Proteomes" id="UP000528734"/>
    </source>
</evidence>
<name>A0A7Y4H1M2_9BRAD</name>
<comment type="caution">
    <text evidence="1">The sequence shown here is derived from an EMBL/GenBank/DDBJ whole genome shotgun (WGS) entry which is preliminary data.</text>
</comment>
<dbReference type="AlphaFoldDB" id="A0A7Y4H1M2"/>
<organism evidence="1 2">
    <name type="scientific">Bradyrhizobium archetypum</name>
    <dbReference type="NCBI Taxonomy" id="2721160"/>
    <lineage>
        <taxon>Bacteria</taxon>
        <taxon>Pseudomonadati</taxon>
        <taxon>Pseudomonadota</taxon>
        <taxon>Alphaproteobacteria</taxon>
        <taxon>Hyphomicrobiales</taxon>
        <taxon>Nitrobacteraceae</taxon>
        <taxon>Bradyrhizobium</taxon>
    </lineage>
</organism>
<proteinExistence type="predicted"/>
<dbReference type="RefSeq" id="WP_171707978.1">
    <property type="nucleotide sequence ID" value="NZ_JAAVLW010000001.1"/>
</dbReference>
<protein>
    <submittedName>
        <fullName evidence="1">Uncharacterized protein</fullName>
    </submittedName>
</protein>
<accession>A0A7Y4H1M2</accession>